<dbReference type="InterPro" id="IPR003661">
    <property type="entry name" value="HisK_dim/P_dom"/>
</dbReference>
<dbReference type="EC" id="2.7.13.3" evidence="3"/>
<dbReference type="CDD" id="cd00082">
    <property type="entry name" value="HisKA"/>
    <property type="match status" value="1"/>
</dbReference>
<evidence type="ECO:0000256" key="6">
    <source>
        <dbReference type="ARBA" id="ARBA00022741"/>
    </source>
</evidence>
<dbReference type="SMART" id="SM00304">
    <property type="entry name" value="HAMP"/>
    <property type="match status" value="1"/>
</dbReference>
<dbReference type="PROSITE" id="PS50885">
    <property type="entry name" value="HAMP"/>
    <property type="match status" value="1"/>
</dbReference>
<keyword evidence="7 11" id="KW-0418">Kinase</keyword>
<dbReference type="InterPro" id="IPR036097">
    <property type="entry name" value="HisK_dim/P_sf"/>
</dbReference>
<dbReference type="Proteomes" id="UP000029227">
    <property type="component" value="Unassembled WGS sequence"/>
</dbReference>
<comment type="caution">
    <text evidence="11">The sequence shown here is derived from an EMBL/GenBank/DDBJ whole genome shotgun (WGS) entry which is preliminary data.</text>
</comment>
<protein>
    <recommendedName>
        <fullName evidence="3">histidine kinase</fullName>
        <ecNumber evidence="3">2.7.13.3</ecNumber>
    </recommendedName>
</protein>
<feature type="domain" description="HAMP" evidence="10">
    <location>
        <begin position="157"/>
        <end position="209"/>
    </location>
</feature>
<gene>
    <name evidence="11" type="ORF">JCM19237_1852</name>
</gene>
<evidence type="ECO:0000256" key="1">
    <source>
        <dbReference type="ARBA" id="ARBA00000085"/>
    </source>
</evidence>
<evidence type="ECO:0000256" key="8">
    <source>
        <dbReference type="ARBA" id="ARBA00022840"/>
    </source>
</evidence>
<sequence>MKRLYLEFFFGVSGLFLLCVLAFAFAMRTLAPDYEGEVEIGYVSGVVSILDDVEAQRGQPVADNLLAGFAKRNGLTVTPLPWDDPALSVEMANKVRRLGTAYQSDNHYWVTFGDRARVYYLAPDESASIWQHAETKVAVMWLSFLFTFALYSALMIRLLARRFNQLERATLAFAEGDFHARASENPKDRLGRLNLRFNQMADKIGALIASHKQLSNAVAHELRTPIFRVQCQLDLLESSELSAQQQSYVAGINEDMDELEA</sequence>
<comment type="subcellular location">
    <subcellularLocation>
        <location evidence="2">Cell membrane</location>
        <topology evidence="2">Multi-pass membrane protein</topology>
    </subcellularLocation>
</comment>
<evidence type="ECO:0000256" key="5">
    <source>
        <dbReference type="ARBA" id="ARBA00022679"/>
    </source>
</evidence>
<dbReference type="GO" id="GO:0005886">
    <property type="term" value="C:plasma membrane"/>
    <property type="evidence" value="ECO:0007669"/>
    <property type="project" value="TreeGrafter"/>
</dbReference>
<accession>A0A090RF66</accession>
<dbReference type="InterPro" id="IPR050980">
    <property type="entry name" value="2C_sensor_his_kinase"/>
</dbReference>
<dbReference type="Gene3D" id="6.10.340.10">
    <property type="match status" value="1"/>
</dbReference>
<dbReference type="GO" id="GO:0000155">
    <property type="term" value="F:phosphorelay sensor kinase activity"/>
    <property type="evidence" value="ECO:0007669"/>
    <property type="project" value="InterPro"/>
</dbReference>
<dbReference type="InterPro" id="IPR003660">
    <property type="entry name" value="HAMP_dom"/>
</dbReference>
<evidence type="ECO:0000256" key="4">
    <source>
        <dbReference type="ARBA" id="ARBA00022475"/>
    </source>
</evidence>
<keyword evidence="9" id="KW-1133">Transmembrane helix</keyword>
<dbReference type="SUPFAM" id="SSF158472">
    <property type="entry name" value="HAMP domain-like"/>
    <property type="match status" value="1"/>
</dbReference>
<evidence type="ECO:0000313" key="12">
    <source>
        <dbReference type="Proteomes" id="UP000029227"/>
    </source>
</evidence>
<feature type="transmembrane region" description="Helical" evidence="9">
    <location>
        <begin position="138"/>
        <end position="160"/>
    </location>
</feature>
<reference evidence="11 12" key="1">
    <citation type="journal article" date="2014" name="Genome Announc.">
        <title>Draft Genome Sequences of Two Vibrionaceae Species, Vibrio ponticus C121 and Photobacterium aphoticum C119, Isolated as Coral Reef Microbiota.</title>
        <authorList>
            <person name="Al-saari N."/>
            <person name="Meirelles P.M."/>
            <person name="Mino S."/>
            <person name="Suda W."/>
            <person name="Oshima K."/>
            <person name="Hattori M."/>
            <person name="Ohkuma M."/>
            <person name="Thompson F.L."/>
            <person name="Gomez-Gil B."/>
            <person name="Sawabe T."/>
            <person name="Sawabe T."/>
        </authorList>
    </citation>
    <scope>NUCLEOTIDE SEQUENCE [LARGE SCALE GENOMIC DNA]</scope>
    <source>
        <strain evidence="11 12">JCM 19237</strain>
    </source>
</reference>
<name>A0A090RF66_9GAMM</name>
<keyword evidence="9" id="KW-0472">Membrane</keyword>
<dbReference type="eggNOG" id="COG2205">
    <property type="taxonomic scope" value="Bacteria"/>
</dbReference>
<proteinExistence type="predicted"/>
<dbReference type="CDD" id="cd06225">
    <property type="entry name" value="HAMP"/>
    <property type="match status" value="1"/>
</dbReference>
<evidence type="ECO:0000256" key="2">
    <source>
        <dbReference type="ARBA" id="ARBA00004651"/>
    </source>
</evidence>
<keyword evidence="9" id="KW-0812">Transmembrane</keyword>
<dbReference type="GO" id="GO:0005524">
    <property type="term" value="F:ATP binding"/>
    <property type="evidence" value="ECO:0007669"/>
    <property type="project" value="UniProtKB-KW"/>
</dbReference>
<evidence type="ECO:0000259" key="10">
    <source>
        <dbReference type="PROSITE" id="PS50885"/>
    </source>
</evidence>
<dbReference type="AlphaFoldDB" id="A0A090RF66"/>
<evidence type="ECO:0000256" key="7">
    <source>
        <dbReference type="ARBA" id="ARBA00022777"/>
    </source>
</evidence>
<keyword evidence="8" id="KW-0067">ATP-binding</keyword>
<dbReference type="Pfam" id="PF00512">
    <property type="entry name" value="HisKA"/>
    <property type="match status" value="1"/>
</dbReference>
<dbReference type="STRING" id="754436.JCM19237_1852"/>
<dbReference type="Gene3D" id="1.10.287.130">
    <property type="match status" value="1"/>
</dbReference>
<keyword evidence="4" id="KW-1003">Cell membrane</keyword>
<dbReference type="SUPFAM" id="SSF47384">
    <property type="entry name" value="Homodimeric domain of signal transducing histidine kinase"/>
    <property type="match status" value="1"/>
</dbReference>
<evidence type="ECO:0000256" key="3">
    <source>
        <dbReference type="ARBA" id="ARBA00012438"/>
    </source>
</evidence>
<keyword evidence="5" id="KW-0808">Transferase</keyword>
<dbReference type="Pfam" id="PF00672">
    <property type="entry name" value="HAMP"/>
    <property type="match status" value="1"/>
</dbReference>
<evidence type="ECO:0000256" key="9">
    <source>
        <dbReference type="SAM" id="Phobius"/>
    </source>
</evidence>
<dbReference type="PANTHER" id="PTHR44936:SF10">
    <property type="entry name" value="SENSOR PROTEIN RSTB"/>
    <property type="match status" value="1"/>
</dbReference>
<dbReference type="EMBL" id="BBMN01000010">
    <property type="protein sequence ID" value="GAL06207.1"/>
    <property type="molecule type" value="Genomic_DNA"/>
</dbReference>
<evidence type="ECO:0000313" key="11">
    <source>
        <dbReference type="EMBL" id="GAL06207.1"/>
    </source>
</evidence>
<organism evidence="11 12">
    <name type="scientific">Photobacterium aphoticum</name>
    <dbReference type="NCBI Taxonomy" id="754436"/>
    <lineage>
        <taxon>Bacteria</taxon>
        <taxon>Pseudomonadati</taxon>
        <taxon>Pseudomonadota</taxon>
        <taxon>Gammaproteobacteria</taxon>
        <taxon>Vibrionales</taxon>
        <taxon>Vibrionaceae</taxon>
        <taxon>Photobacterium</taxon>
    </lineage>
</organism>
<comment type="catalytic activity">
    <reaction evidence="1">
        <text>ATP + protein L-histidine = ADP + protein N-phospho-L-histidine.</text>
        <dbReference type="EC" id="2.7.13.3"/>
    </reaction>
</comment>
<dbReference type="PANTHER" id="PTHR44936">
    <property type="entry name" value="SENSOR PROTEIN CREC"/>
    <property type="match status" value="1"/>
</dbReference>
<keyword evidence="6" id="KW-0547">Nucleotide-binding</keyword>